<reference evidence="1 2" key="1">
    <citation type="submission" date="2019-03" db="EMBL/GenBank/DDBJ databases">
        <authorList>
            <person name="Kox A.R. M."/>
        </authorList>
    </citation>
    <scope>NUCLEOTIDE SEQUENCE [LARGE SCALE GENOMIC DNA]</scope>
    <source>
        <strain evidence="1">MTUNDRAET4 annotated genome</strain>
    </source>
</reference>
<dbReference type="Proteomes" id="UP000294360">
    <property type="component" value="Chromosome"/>
</dbReference>
<proteinExistence type="predicted"/>
<dbReference type="EMBL" id="LR536450">
    <property type="protein sequence ID" value="VFU10573.1"/>
    <property type="molecule type" value="Genomic_DNA"/>
</dbReference>
<dbReference type="RefSeq" id="WP_134491340.1">
    <property type="nucleotide sequence ID" value="NZ_CP139089.1"/>
</dbReference>
<evidence type="ECO:0000313" key="2">
    <source>
        <dbReference type="Proteomes" id="UP000294360"/>
    </source>
</evidence>
<name>A0A4U8Z4Y3_METTU</name>
<evidence type="ECO:0000313" key="1">
    <source>
        <dbReference type="EMBL" id="VFU10573.1"/>
    </source>
</evidence>
<protein>
    <submittedName>
        <fullName evidence="1">Uncharacterized protein</fullName>
    </submittedName>
</protein>
<dbReference type="AlphaFoldDB" id="A0A4U8Z4Y3"/>
<organism evidence="1 2">
    <name type="scientific">Methylocella tundrae</name>
    <dbReference type="NCBI Taxonomy" id="227605"/>
    <lineage>
        <taxon>Bacteria</taxon>
        <taxon>Pseudomonadati</taxon>
        <taxon>Pseudomonadota</taxon>
        <taxon>Alphaproteobacteria</taxon>
        <taxon>Hyphomicrobiales</taxon>
        <taxon>Beijerinckiaceae</taxon>
        <taxon>Methylocella</taxon>
    </lineage>
</organism>
<accession>A0A4U8Z4Y3</accession>
<dbReference type="KEGG" id="mtun:MTUNDRAET4_3686"/>
<dbReference type="OrthoDB" id="7574913at2"/>
<gene>
    <name evidence="1" type="ORF">MTUNDRAET4_3686</name>
</gene>
<sequence length="83" mass="8920">MSAVGDALKALKTAMLLEERISSQAKKVEQLALSVVEIDKRLAALEGRMEGFMAAASAFGGRARPTKVIEAPRDQQNLPPRKG</sequence>